<evidence type="ECO:0000256" key="1">
    <source>
        <dbReference type="ARBA" id="ARBA00004903"/>
    </source>
</evidence>
<dbReference type="AlphaFoldDB" id="A0AAU7NW34"/>
<dbReference type="PANTHER" id="PTHR48069">
    <property type="entry name" value="DIHYDROFOLATE REDUCTASE"/>
    <property type="match status" value="1"/>
</dbReference>
<keyword evidence="6 8" id="KW-0560">Oxidoreductase</keyword>
<keyword evidence="5 8" id="KW-0521">NADP</keyword>
<dbReference type="InterPro" id="IPR017925">
    <property type="entry name" value="DHFR_CS"/>
</dbReference>
<dbReference type="InterPro" id="IPR001796">
    <property type="entry name" value="DHFR_dom"/>
</dbReference>
<proteinExistence type="inferred from homology"/>
<evidence type="ECO:0000256" key="8">
    <source>
        <dbReference type="PIRNR" id="PIRNR000194"/>
    </source>
</evidence>
<evidence type="ECO:0000256" key="5">
    <source>
        <dbReference type="ARBA" id="ARBA00022857"/>
    </source>
</evidence>
<dbReference type="CDD" id="cd00209">
    <property type="entry name" value="DHFR"/>
    <property type="match status" value="1"/>
</dbReference>
<dbReference type="GO" id="GO:0006730">
    <property type="term" value="P:one-carbon metabolic process"/>
    <property type="evidence" value="ECO:0007669"/>
    <property type="project" value="UniProtKB-KW"/>
</dbReference>
<protein>
    <recommendedName>
        <fullName evidence="3 8">Dihydrofolate reductase</fullName>
        <ecNumber evidence="3 8">1.5.1.3</ecNumber>
    </recommendedName>
</protein>
<evidence type="ECO:0000259" key="10">
    <source>
        <dbReference type="PROSITE" id="PS51330"/>
    </source>
</evidence>
<dbReference type="PRINTS" id="PR00070">
    <property type="entry name" value="DHFR"/>
</dbReference>
<name>A0AAU7NW34_9GAMM</name>
<comment type="function">
    <text evidence="7 8">Key enzyme in folate metabolism. Catalyzes an essential reaction for de novo glycine and purine synthesis, and for DNA precursor synthesis.</text>
</comment>
<dbReference type="GO" id="GO:0005829">
    <property type="term" value="C:cytosol"/>
    <property type="evidence" value="ECO:0007669"/>
    <property type="project" value="TreeGrafter"/>
</dbReference>
<dbReference type="RefSeq" id="WP_305909803.1">
    <property type="nucleotide sequence ID" value="NZ_CP157743.1"/>
</dbReference>
<dbReference type="PROSITE" id="PS51330">
    <property type="entry name" value="DHFR_2"/>
    <property type="match status" value="1"/>
</dbReference>
<evidence type="ECO:0000256" key="6">
    <source>
        <dbReference type="ARBA" id="ARBA00023002"/>
    </source>
</evidence>
<dbReference type="EC" id="1.5.1.3" evidence="3 8"/>
<dbReference type="GO" id="GO:0046452">
    <property type="term" value="P:dihydrofolate metabolic process"/>
    <property type="evidence" value="ECO:0007669"/>
    <property type="project" value="TreeGrafter"/>
</dbReference>
<comment type="similarity">
    <text evidence="2 8 9">Belongs to the dihydrofolate reductase family.</text>
</comment>
<dbReference type="KEGG" id="mech:Q9L42_003545"/>
<evidence type="ECO:0000313" key="11">
    <source>
        <dbReference type="EMBL" id="XBS21207.1"/>
    </source>
</evidence>
<organism evidence="11 12">
    <name type="scientific">Methylomarinum roseum</name>
    <dbReference type="NCBI Taxonomy" id="3067653"/>
    <lineage>
        <taxon>Bacteria</taxon>
        <taxon>Pseudomonadati</taxon>
        <taxon>Pseudomonadota</taxon>
        <taxon>Gammaproteobacteria</taxon>
        <taxon>Methylococcales</taxon>
        <taxon>Methylococcaceae</taxon>
        <taxon>Methylomarinum</taxon>
    </lineage>
</organism>
<dbReference type="Proteomes" id="UP001225378">
    <property type="component" value="Chromosome"/>
</dbReference>
<dbReference type="Pfam" id="PF00186">
    <property type="entry name" value="DHFR_1"/>
    <property type="match status" value="1"/>
</dbReference>
<dbReference type="GO" id="GO:0046655">
    <property type="term" value="P:folic acid metabolic process"/>
    <property type="evidence" value="ECO:0007669"/>
    <property type="project" value="TreeGrafter"/>
</dbReference>
<evidence type="ECO:0000313" key="12">
    <source>
        <dbReference type="Proteomes" id="UP001225378"/>
    </source>
</evidence>
<evidence type="ECO:0000256" key="4">
    <source>
        <dbReference type="ARBA" id="ARBA00022563"/>
    </source>
</evidence>
<evidence type="ECO:0000256" key="9">
    <source>
        <dbReference type="RuleBase" id="RU004474"/>
    </source>
</evidence>
<evidence type="ECO:0000256" key="2">
    <source>
        <dbReference type="ARBA" id="ARBA00009539"/>
    </source>
</evidence>
<dbReference type="GO" id="GO:0004146">
    <property type="term" value="F:dihydrofolate reductase activity"/>
    <property type="evidence" value="ECO:0007669"/>
    <property type="project" value="UniProtKB-EC"/>
</dbReference>
<dbReference type="InterPro" id="IPR024072">
    <property type="entry name" value="DHFR-like_dom_sf"/>
</dbReference>
<comment type="catalytic activity">
    <reaction evidence="8">
        <text>(6S)-5,6,7,8-tetrahydrofolate + NADP(+) = 7,8-dihydrofolate + NADPH + H(+)</text>
        <dbReference type="Rhea" id="RHEA:15009"/>
        <dbReference type="ChEBI" id="CHEBI:15378"/>
        <dbReference type="ChEBI" id="CHEBI:57451"/>
        <dbReference type="ChEBI" id="CHEBI:57453"/>
        <dbReference type="ChEBI" id="CHEBI:57783"/>
        <dbReference type="ChEBI" id="CHEBI:58349"/>
        <dbReference type="EC" id="1.5.1.3"/>
    </reaction>
</comment>
<dbReference type="PROSITE" id="PS00075">
    <property type="entry name" value="DHFR_1"/>
    <property type="match status" value="1"/>
</dbReference>
<dbReference type="SUPFAM" id="SSF53597">
    <property type="entry name" value="Dihydrofolate reductase-like"/>
    <property type="match status" value="1"/>
</dbReference>
<dbReference type="GO" id="GO:0046654">
    <property type="term" value="P:tetrahydrofolate biosynthetic process"/>
    <property type="evidence" value="ECO:0007669"/>
    <property type="project" value="InterPro"/>
</dbReference>
<sequence>MKISLIVAMASNRVIGVDNRMPWHLSADLKKFKQLTMGSPILMGRKTFESIGRPLPGRRNIIISRNPSYQQPGCDVFNDLQAALDSCRNNDEIFIIGGAKLYKTMLPRADFLYLTEIQQDFAGDTRFPEFDRQQWQEVERQDIDDDESVDFCYSFIKLKKIDAGEDYAFKDVGC</sequence>
<evidence type="ECO:0000256" key="3">
    <source>
        <dbReference type="ARBA" id="ARBA00012856"/>
    </source>
</evidence>
<gene>
    <name evidence="11" type="primary">folA</name>
    <name evidence="11" type="ORF">Q9L42_003545</name>
</gene>
<dbReference type="Gene3D" id="3.40.430.10">
    <property type="entry name" value="Dihydrofolate Reductase, subunit A"/>
    <property type="match status" value="1"/>
</dbReference>
<dbReference type="InterPro" id="IPR012259">
    <property type="entry name" value="DHFR"/>
</dbReference>
<keyword evidence="12" id="KW-1185">Reference proteome</keyword>
<feature type="domain" description="DHFR" evidence="10">
    <location>
        <begin position="2"/>
        <end position="160"/>
    </location>
</feature>
<dbReference type="PANTHER" id="PTHR48069:SF3">
    <property type="entry name" value="DIHYDROFOLATE REDUCTASE"/>
    <property type="match status" value="1"/>
</dbReference>
<dbReference type="PIRSF" id="PIRSF000194">
    <property type="entry name" value="DHFR"/>
    <property type="match status" value="1"/>
</dbReference>
<evidence type="ECO:0000256" key="7">
    <source>
        <dbReference type="ARBA" id="ARBA00025067"/>
    </source>
</evidence>
<keyword evidence="4 8" id="KW-0554">One-carbon metabolism</keyword>
<dbReference type="EMBL" id="CP157743">
    <property type="protein sequence ID" value="XBS21207.1"/>
    <property type="molecule type" value="Genomic_DNA"/>
</dbReference>
<accession>A0AAU7NW34</accession>
<dbReference type="NCBIfam" id="NF008037">
    <property type="entry name" value="PRK10769.1"/>
    <property type="match status" value="1"/>
</dbReference>
<dbReference type="GO" id="GO:0070401">
    <property type="term" value="F:NADP+ binding"/>
    <property type="evidence" value="ECO:0007669"/>
    <property type="project" value="UniProtKB-ARBA"/>
</dbReference>
<dbReference type="FunFam" id="3.40.430.10:FF:000001">
    <property type="entry name" value="Dihydrofolate reductase"/>
    <property type="match status" value="1"/>
</dbReference>
<reference evidence="11 12" key="1">
    <citation type="journal article" date="2024" name="Microbiology">
        <title>Methylomarinum rosea sp. nov., a novel halophilic methanotrophic bacterium from the hypersaline Lake Elton.</title>
        <authorList>
            <person name="Suleimanov R.Z."/>
            <person name="Oshkin I.Y."/>
            <person name="Danilova O.V."/>
            <person name="Suzina N.E."/>
            <person name="Dedysh S.N."/>
        </authorList>
    </citation>
    <scope>NUCLEOTIDE SEQUENCE [LARGE SCALE GENOMIC DNA]</scope>
    <source>
        <strain evidence="11 12">Ch1-1</strain>
    </source>
</reference>
<comment type="pathway">
    <text evidence="1 8">Cofactor biosynthesis; tetrahydrofolate biosynthesis; 5,6,7,8-tetrahydrofolate from 7,8-dihydrofolate: step 1/1.</text>
</comment>